<reference evidence="2 3" key="1">
    <citation type="journal article" date="2019" name="J. Gen. Appl. Microbiol.">
        <title>Aerobic degradation of cis-dichloroethene by the marine bacterium Marinobacter salsuginis strain 5N-3.</title>
        <authorList>
            <person name="Inoue Y."/>
            <person name="Fukunaga Y."/>
            <person name="Katsumata H."/>
            <person name="Ohji S."/>
            <person name="Hosoyama A."/>
            <person name="Mori K."/>
            <person name="Ando K."/>
        </authorList>
    </citation>
    <scope>NUCLEOTIDE SEQUENCE [LARGE SCALE GENOMIC DNA]</scope>
    <source>
        <strain evidence="2 3">NBRC 109114</strain>
    </source>
</reference>
<evidence type="ECO:0000313" key="3">
    <source>
        <dbReference type="Proteomes" id="UP000387223"/>
    </source>
</evidence>
<dbReference type="AlphaFoldDB" id="A0A5M3Q4Q0"/>
<dbReference type="SUPFAM" id="SSF52266">
    <property type="entry name" value="SGNH hydrolase"/>
    <property type="match status" value="1"/>
</dbReference>
<name>A0A5M3Q4Q0_9GAMM</name>
<dbReference type="Proteomes" id="UP000387223">
    <property type="component" value="Unassembled WGS sequence"/>
</dbReference>
<comment type="caution">
    <text evidence="2">The sequence shown here is derived from an EMBL/GenBank/DDBJ whole genome shotgun (WGS) entry which is preliminary data.</text>
</comment>
<dbReference type="Gene3D" id="3.40.50.1110">
    <property type="entry name" value="SGNH hydrolase"/>
    <property type="match status" value="1"/>
</dbReference>
<accession>A0A5M3Q4Q0</accession>
<protein>
    <recommendedName>
        <fullName evidence="1">SGNH hydrolase-type esterase domain-containing protein</fullName>
    </recommendedName>
</protein>
<dbReference type="EMBL" id="BGZI01000034">
    <property type="protein sequence ID" value="GBO90156.1"/>
    <property type="molecule type" value="Genomic_DNA"/>
</dbReference>
<gene>
    <name evidence="2" type="ORF">MSSD14B_38240</name>
</gene>
<evidence type="ECO:0000313" key="2">
    <source>
        <dbReference type="EMBL" id="GBO90156.1"/>
    </source>
</evidence>
<evidence type="ECO:0000259" key="1">
    <source>
        <dbReference type="Pfam" id="PF13472"/>
    </source>
</evidence>
<organism evidence="2 3">
    <name type="scientific">Marinobacter salsuginis</name>
    <dbReference type="NCBI Taxonomy" id="418719"/>
    <lineage>
        <taxon>Bacteria</taxon>
        <taxon>Pseudomonadati</taxon>
        <taxon>Pseudomonadota</taxon>
        <taxon>Gammaproteobacteria</taxon>
        <taxon>Pseudomonadales</taxon>
        <taxon>Marinobacteraceae</taxon>
        <taxon>Marinobacter</taxon>
    </lineage>
</organism>
<proteinExistence type="predicted"/>
<dbReference type="GO" id="GO:0016788">
    <property type="term" value="F:hydrolase activity, acting on ester bonds"/>
    <property type="evidence" value="ECO:0007669"/>
    <property type="project" value="UniProtKB-ARBA"/>
</dbReference>
<dbReference type="RefSeq" id="WP_136632411.1">
    <property type="nucleotide sequence ID" value="NZ_BGZI01000034.1"/>
</dbReference>
<dbReference type="InterPro" id="IPR036514">
    <property type="entry name" value="SGNH_hydro_sf"/>
</dbReference>
<sequence>MFRKRLVTAFFISSVCLLLLASLARDPLRRVWYSYLNNYASDYYVKQILAFNARKDLNMPENAVLFYGDSMVQGLAVQNAHHRAVNYGIGHATSQDVAQQLREHRNTGKAAAIVIAVGINDIARENANQVLPAYQGFLKSIPETVPIIFSKIMPINESDLRRSSLSENINLVNNGLEEICATNQRVRCLDAGRLLADPDGNLSRQYHTGDGLHLNQLGNAIWLEQLQLVVKEVTGEVEEGKRDTSDDQSL</sequence>
<dbReference type="Pfam" id="PF13472">
    <property type="entry name" value="Lipase_GDSL_2"/>
    <property type="match status" value="1"/>
</dbReference>
<feature type="domain" description="SGNH hydrolase-type esterase" evidence="1">
    <location>
        <begin position="72"/>
        <end position="221"/>
    </location>
</feature>
<dbReference type="InterPro" id="IPR013830">
    <property type="entry name" value="SGNH_hydro"/>
</dbReference>